<evidence type="ECO:0000313" key="2">
    <source>
        <dbReference type="Proteomes" id="UP000077755"/>
    </source>
</evidence>
<keyword evidence="2" id="KW-1185">Reference proteome</keyword>
<sequence>MIAIYFNITFQFTDDSGAYNNKDWKVCTCITKYDQGCKDDPCSDFCIKFDVIDGYCSDKWTCLCVYRC</sequence>
<proteinExistence type="predicted"/>
<dbReference type="EMBL" id="CP093347">
    <property type="protein sequence ID" value="WOH00089.1"/>
    <property type="molecule type" value="Genomic_DNA"/>
</dbReference>
<organism evidence="1 2">
    <name type="scientific">Daucus carota subsp. sativus</name>
    <name type="common">Carrot</name>
    <dbReference type="NCBI Taxonomy" id="79200"/>
    <lineage>
        <taxon>Eukaryota</taxon>
        <taxon>Viridiplantae</taxon>
        <taxon>Streptophyta</taxon>
        <taxon>Embryophyta</taxon>
        <taxon>Tracheophyta</taxon>
        <taxon>Spermatophyta</taxon>
        <taxon>Magnoliopsida</taxon>
        <taxon>eudicotyledons</taxon>
        <taxon>Gunneridae</taxon>
        <taxon>Pentapetalae</taxon>
        <taxon>asterids</taxon>
        <taxon>campanulids</taxon>
        <taxon>Apiales</taxon>
        <taxon>Apiaceae</taxon>
        <taxon>Apioideae</taxon>
        <taxon>Scandiceae</taxon>
        <taxon>Daucinae</taxon>
        <taxon>Daucus</taxon>
        <taxon>Daucus sect. Daucus</taxon>
    </lineage>
</organism>
<reference evidence="1" key="1">
    <citation type="journal article" date="2016" name="Nat. Genet.">
        <title>A high-quality carrot genome assembly provides new insights into carotenoid accumulation and asterid genome evolution.</title>
        <authorList>
            <person name="Iorizzo M."/>
            <person name="Ellison S."/>
            <person name="Senalik D."/>
            <person name="Zeng P."/>
            <person name="Satapoomin P."/>
            <person name="Huang J."/>
            <person name="Bowman M."/>
            <person name="Iovene M."/>
            <person name="Sanseverino W."/>
            <person name="Cavagnaro P."/>
            <person name="Yildiz M."/>
            <person name="Macko-Podgorni A."/>
            <person name="Moranska E."/>
            <person name="Grzebelus E."/>
            <person name="Grzebelus D."/>
            <person name="Ashrafi H."/>
            <person name="Zheng Z."/>
            <person name="Cheng S."/>
            <person name="Spooner D."/>
            <person name="Van Deynze A."/>
            <person name="Simon P."/>
        </authorList>
    </citation>
    <scope>NUCLEOTIDE SEQUENCE</scope>
    <source>
        <tissue evidence="1">Leaf</tissue>
    </source>
</reference>
<protein>
    <submittedName>
        <fullName evidence="1">Uncharacterized protein</fullName>
    </submittedName>
</protein>
<accession>A0AAF0X447</accession>
<evidence type="ECO:0000313" key="1">
    <source>
        <dbReference type="EMBL" id="WOH00089.1"/>
    </source>
</evidence>
<gene>
    <name evidence="1" type="ORF">DCAR_0519445</name>
</gene>
<dbReference type="AlphaFoldDB" id="A0AAF0X447"/>
<reference evidence="1" key="2">
    <citation type="submission" date="2022-03" db="EMBL/GenBank/DDBJ databases">
        <title>Draft title - Genomic analysis of global carrot germplasm unveils the trajectory of domestication and the origin of high carotenoid orange carrot.</title>
        <authorList>
            <person name="Iorizzo M."/>
            <person name="Ellison S."/>
            <person name="Senalik D."/>
            <person name="Macko-Podgorni A."/>
            <person name="Grzebelus D."/>
            <person name="Bostan H."/>
            <person name="Rolling W."/>
            <person name="Curaba J."/>
            <person name="Simon P."/>
        </authorList>
    </citation>
    <scope>NUCLEOTIDE SEQUENCE</scope>
    <source>
        <tissue evidence="1">Leaf</tissue>
    </source>
</reference>
<dbReference type="Proteomes" id="UP000077755">
    <property type="component" value="Chromosome 5"/>
</dbReference>
<name>A0AAF0X447_DAUCS</name>